<keyword evidence="2" id="KW-1185">Reference proteome</keyword>
<reference evidence="1 2" key="1">
    <citation type="submission" date="2020-08" db="EMBL/GenBank/DDBJ databases">
        <title>Sequencing the genomes of 1000 actinobacteria strains.</title>
        <authorList>
            <person name="Klenk H.-P."/>
        </authorList>
    </citation>
    <scope>NUCLEOTIDE SEQUENCE [LARGE SCALE GENOMIC DNA]</scope>
    <source>
        <strain evidence="1 2">DSM 45507</strain>
    </source>
</reference>
<protein>
    <submittedName>
        <fullName evidence="1">Uncharacterized protein</fullName>
    </submittedName>
</protein>
<comment type="caution">
    <text evidence="1">The sequence shown here is derived from an EMBL/GenBank/DDBJ whole genome shotgun (WGS) entry which is preliminary data.</text>
</comment>
<organism evidence="1 2">
    <name type="scientific">Nonomuraea jabiensis</name>
    <dbReference type="NCBI Taxonomy" id="882448"/>
    <lineage>
        <taxon>Bacteria</taxon>
        <taxon>Bacillati</taxon>
        <taxon>Actinomycetota</taxon>
        <taxon>Actinomycetes</taxon>
        <taxon>Streptosporangiales</taxon>
        <taxon>Streptosporangiaceae</taxon>
        <taxon>Nonomuraea</taxon>
    </lineage>
</organism>
<dbReference type="AlphaFoldDB" id="A0A7W9LC13"/>
<dbReference type="EMBL" id="JACHMB010000001">
    <property type="protein sequence ID" value="MBB5778286.1"/>
    <property type="molecule type" value="Genomic_DNA"/>
</dbReference>
<dbReference type="RefSeq" id="WP_185071739.1">
    <property type="nucleotide sequence ID" value="NZ_JACHMB010000001.1"/>
</dbReference>
<dbReference type="Proteomes" id="UP000579153">
    <property type="component" value="Unassembled WGS sequence"/>
</dbReference>
<evidence type="ECO:0000313" key="2">
    <source>
        <dbReference type="Proteomes" id="UP000579153"/>
    </source>
</evidence>
<gene>
    <name evidence="1" type="ORF">HD596_005042</name>
</gene>
<accession>A0A7W9LC13</accession>
<sequence>MGENFRFGNVSGPVNAGSGTQYVGGHHQTAGRDIHGVAGHQLAGPGLHADLEAIRSALDELRLSAAERRSAERELSAVEAAVGGETPDREQAGHHLQELTSGLERAGALAGAGATLIDALGRIAQWLGPLGAGVLTLLGH</sequence>
<proteinExistence type="predicted"/>
<evidence type="ECO:0000313" key="1">
    <source>
        <dbReference type="EMBL" id="MBB5778286.1"/>
    </source>
</evidence>
<name>A0A7W9LC13_9ACTN</name>